<evidence type="ECO:0000313" key="1">
    <source>
        <dbReference type="EMBL" id="CNE37891.1"/>
    </source>
</evidence>
<name>A0ABP1YAM1_YEREN</name>
<evidence type="ECO:0000313" key="2">
    <source>
        <dbReference type="Proteomes" id="UP000041601"/>
    </source>
</evidence>
<reference evidence="1 2" key="1">
    <citation type="submission" date="2015-03" db="EMBL/GenBank/DDBJ databases">
        <authorList>
            <consortium name="Pathogen Informatics"/>
            <person name="Murphy D."/>
        </authorList>
    </citation>
    <scope>NUCLEOTIDE SEQUENCE [LARGE SCALE GENOMIC DNA]</scope>
    <source>
        <strain evidence="1 2">IP05342</strain>
    </source>
</reference>
<proteinExistence type="predicted"/>
<dbReference type="EMBL" id="CPXJ01000053">
    <property type="protein sequence ID" value="CNE37891.1"/>
    <property type="molecule type" value="Genomic_DNA"/>
</dbReference>
<dbReference type="RefSeq" id="WP_050127316.1">
    <property type="nucleotide sequence ID" value="NZ_CPXJ01000053.1"/>
</dbReference>
<accession>A0ABP1YAM1</accession>
<dbReference type="Proteomes" id="UP000041601">
    <property type="component" value="Unassembled WGS sequence"/>
</dbReference>
<keyword evidence="2" id="KW-1185">Reference proteome</keyword>
<sequence>MSSTDMIEEKEVMAKLRISSRMTIWKYTKVYNFPLPVRTHPKQYLLAEVEQWILNGGVNQRAS</sequence>
<protein>
    <submittedName>
        <fullName evidence="1">Predicted transcriptional regulator</fullName>
    </submittedName>
</protein>
<gene>
    <name evidence="1" type="ORF">ERS137959_03639</name>
</gene>
<organism evidence="1 2">
    <name type="scientific">Yersinia enterocolitica</name>
    <dbReference type="NCBI Taxonomy" id="630"/>
    <lineage>
        <taxon>Bacteria</taxon>
        <taxon>Pseudomonadati</taxon>
        <taxon>Pseudomonadota</taxon>
        <taxon>Gammaproteobacteria</taxon>
        <taxon>Enterobacterales</taxon>
        <taxon>Yersiniaceae</taxon>
        <taxon>Yersinia</taxon>
    </lineage>
</organism>
<comment type="caution">
    <text evidence="1">The sequence shown here is derived from an EMBL/GenBank/DDBJ whole genome shotgun (WGS) entry which is preliminary data.</text>
</comment>